<organism evidence="2 3">
    <name type="scientific">Amycolatopsis acidicola</name>
    <dbReference type="NCBI Taxonomy" id="2596893"/>
    <lineage>
        <taxon>Bacteria</taxon>
        <taxon>Bacillati</taxon>
        <taxon>Actinomycetota</taxon>
        <taxon>Actinomycetes</taxon>
        <taxon>Pseudonocardiales</taxon>
        <taxon>Pseudonocardiaceae</taxon>
        <taxon>Amycolatopsis</taxon>
    </lineage>
</organism>
<keyword evidence="3" id="KW-1185">Reference proteome</keyword>
<dbReference type="GO" id="GO:0016787">
    <property type="term" value="F:hydrolase activity"/>
    <property type="evidence" value="ECO:0007669"/>
    <property type="project" value="UniProtKB-KW"/>
</dbReference>
<name>A0A5N0UMX7_9PSEU</name>
<comment type="caution">
    <text evidence="2">The sequence shown here is derived from an EMBL/GenBank/DDBJ whole genome shotgun (WGS) entry which is preliminary data.</text>
</comment>
<evidence type="ECO:0000313" key="3">
    <source>
        <dbReference type="Proteomes" id="UP000319769"/>
    </source>
</evidence>
<dbReference type="AlphaFoldDB" id="A0A5N0UMX7"/>
<dbReference type="Pfam" id="PF12697">
    <property type="entry name" value="Abhydrolase_6"/>
    <property type="match status" value="1"/>
</dbReference>
<gene>
    <name evidence="2" type="ORF">FPZ12_041190</name>
</gene>
<accession>A0A5N0UMX7</accession>
<dbReference type="InterPro" id="IPR000073">
    <property type="entry name" value="AB_hydrolase_1"/>
</dbReference>
<dbReference type="PANTHER" id="PTHR43194:SF2">
    <property type="entry name" value="PEROXISOMAL MEMBRANE PROTEIN LPX1"/>
    <property type="match status" value="1"/>
</dbReference>
<dbReference type="PANTHER" id="PTHR43194">
    <property type="entry name" value="HYDROLASE ALPHA/BETA FOLD FAMILY"/>
    <property type="match status" value="1"/>
</dbReference>
<dbReference type="SUPFAM" id="SSF53474">
    <property type="entry name" value="alpha/beta-Hydrolases"/>
    <property type="match status" value="1"/>
</dbReference>
<dbReference type="OrthoDB" id="3810256at2"/>
<proteinExistence type="predicted"/>
<protein>
    <submittedName>
        <fullName evidence="2">Alpha/beta hydrolase</fullName>
    </submittedName>
</protein>
<evidence type="ECO:0000313" key="2">
    <source>
        <dbReference type="EMBL" id="KAA9150410.1"/>
    </source>
</evidence>
<reference evidence="2" key="1">
    <citation type="submission" date="2019-09" db="EMBL/GenBank/DDBJ databases">
        <authorList>
            <person name="Teo W.F.A."/>
            <person name="Duangmal K."/>
        </authorList>
    </citation>
    <scope>NUCLEOTIDE SEQUENCE [LARGE SCALE GENOMIC DNA]</scope>
    <source>
        <strain evidence="2">K81G1</strain>
    </source>
</reference>
<sequence>MTATPVVFIHGLWLHASTWQPWVDLFAKEGYAPVAPGWPGEPPTVEAARKAPEAVAGLGIDDVADHYARIIDDLPAAPVLIGHSFGGLFVQKLLGRGYGRAAIAIDPAQMKGVRVLPPAQLRSSFPALGNPANRRRSVALTEKQFRYGFGNALSEAESAALYQAHAIPSPGRPLFEAAFANFSSRSPAAVDTGNAQRGPLLIMSGQLDHTVPDVVSRSAFKQYSRSSAVTEFKQFPGRGHSLVFDSGWEGVADEALAWLARQGITPGGD</sequence>
<evidence type="ECO:0000259" key="1">
    <source>
        <dbReference type="Pfam" id="PF12697"/>
    </source>
</evidence>
<dbReference type="InterPro" id="IPR029058">
    <property type="entry name" value="AB_hydrolase_fold"/>
</dbReference>
<dbReference type="Proteomes" id="UP000319769">
    <property type="component" value="Unassembled WGS sequence"/>
</dbReference>
<dbReference type="RefSeq" id="WP_144757770.1">
    <property type="nucleotide sequence ID" value="NZ_VMNW02000118.1"/>
</dbReference>
<dbReference type="Gene3D" id="3.40.50.1820">
    <property type="entry name" value="alpha/beta hydrolase"/>
    <property type="match status" value="1"/>
</dbReference>
<keyword evidence="2" id="KW-0378">Hydrolase</keyword>
<dbReference type="EMBL" id="VMNW02000118">
    <property type="protein sequence ID" value="KAA9150410.1"/>
    <property type="molecule type" value="Genomic_DNA"/>
</dbReference>
<feature type="domain" description="AB hydrolase-1" evidence="1">
    <location>
        <begin position="6"/>
        <end position="253"/>
    </location>
</feature>
<dbReference type="InterPro" id="IPR050228">
    <property type="entry name" value="Carboxylesterase_BioH"/>
</dbReference>